<evidence type="ECO:0000313" key="1">
    <source>
        <dbReference type="EMBL" id="SPC84037.1"/>
    </source>
</evidence>
<gene>
    <name evidence="1" type="ORF">FSB_LOCUS11919</name>
</gene>
<organism evidence="1">
    <name type="scientific">Fagus sylvatica</name>
    <name type="common">Beechnut</name>
    <dbReference type="NCBI Taxonomy" id="28930"/>
    <lineage>
        <taxon>Eukaryota</taxon>
        <taxon>Viridiplantae</taxon>
        <taxon>Streptophyta</taxon>
        <taxon>Embryophyta</taxon>
        <taxon>Tracheophyta</taxon>
        <taxon>Spermatophyta</taxon>
        <taxon>Magnoliopsida</taxon>
        <taxon>eudicotyledons</taxon>
        <taxon>Gunneridae</taxon>
        <taxon>Pentapetalae</taxon>
        <taxon>rosids</taxon>
        <taxon>fabids</taxon>
        <taxon>Fagales</taxon>
        <taxon>Fagaceae</taxon>
        <taxon>Fagus</taxon>
    </lineage>
</organism>
<sequence>MPKPEHAIPTLEINWRSYFDLLQLVPSVGTAFPRVFGMNGGYFRASKLRQARSSSLEPPHALMRHWSSLMGCPRATAIFALQNTIFRAPKQQNGTTFGVLSGRPIIWWWTRHHQRGHAPPCADLTSEIHYPCANHRRIFSSPDRRLSELRFKKVAPPSD</sequence>
<proteinExistence type="predicted"/>
<accession>A0A2N9EZ60</accession>
<protein>
    <submittedName>
        <fullName evidence="1">Uncharacterized protein</fullName>
    </submittedName>
</protein>
<reference evidence="1" key="1">
    <citation type="submission" date="2018-02" db="EMBL/GenBank/DDBJ databases">
        <authorList>
            <person name="Cohen D.B."/>
            <person name="Kent A.D."/>
        </authorList>
    </citation>
    <scope>NUCLEOTIDE SEQUENCE</scope>
</reference>
<dbReference type="AlphaFoldDB" id="A0A2N9EZ60"/>
<name>A0A2N9EZ60_FAGSY</name>
<dbReference type="EMBL" id="OIVN01000683">
    <property type="protein sequence ID" value="SPC84037.1"/>
    <property type="molecule type" value="Genomic_DNA"/>
</dbReference>